<evidence type="ECO:0000313" key="10">
    <source>
        <dbReference type="Proteomes" id="UP000032360"/>
    </source>
</evidence>
<dbReference type="PANTHER" id="PTHR43330:SF27">
    <property type="entry name" value="METHIONINE AMINOPEPTIDASE"/>
    <property type="match status" value="1"/>
</dbReference>
<dbReference type="GO" id="GO:0006508">
    <property type="term" value="P:proteolysis"/>
    <property type="evidence" value="ECO:0007669"/>
    <property type="project" value="UniProtKB-KW"/>
</dbReference>
<dbReference type="PROSITE" id="PS00680">
    <property type="entry name" value="MAP_1"/>
    <property type="match status" value="1"/>
</dbReference>
<dbReference type="SUPFAM" id="SSF55920">
    <property type="entry name" value="Creatinase/aminopeptidase"/>
    <property type="match status" value="1"/>
</dbReference>
<accession>A0A0D8HKQ6</accession>
<evidence type="ECO:0000256" key="5">
    <source>
        <dbReference type="ARBA" id="ARBA00022801"/>
    </source>
</evidence>
<feature type="binding site" evidence="6">
    <location>
        <position position="81"/>
    </location>
    <ligand>
        <name>substrate</name>
    </ligand>
</feature>
<comment type="cofactor">
    <cofactor evidence="6">
        <name>Co(2+)</name>
        <dbReference type="ChEBI" id="CHEBI:48828"/>
    </cofactor>
    <cofactor evidence="6">
        <name>Zn(2+)</name>
        <dbReference type="ChEBI" id="CHEBI:29105"/>
    </cofactor>
    <cofactor evidence="6">
        <name>Mn(2+)</name>
        <dbReference type="ChEBI" id="CHEBI:29035"/>
    </cofactor>
    <cofactor evidence="6">
        <name>Fe(2+)</name>
        <dbReference type="ChEBI" id="CHEBI:29033"/>
    </cofactor>
    <text evidence="6">Binds 2 divalent metal cations per subunit. Has a high-affinity and a low affinity metal-binding site. The true nature of the physiological cofactor is under debate. The enzyme is active with cobalt, zinc, manganese or divalent iron ions. Most likely, methionine aminopeptidases function as mononuclear Fe(2+)-metalloproteases under physiological conditions, and the catalytically relevant metal-binding site has been assigned to the histidine-containing high-affinity site.</text>
</comment>
<evidence type="ECO:0000313" key="9">
    <source>
        <dbReference type="EMBL" id="KJF18565.1"/>
    </source>
</evidence>
<evidence type="ECO:0000256" key="7">
    <source>
        <dbReference type="RuleBase" id="RU003653"/>
    </source>
</evidence>
<dbReference type="STRING" id="1280514.AXFE_05130"/>
<comment type="catalytic activity">
    <reaction evidence="6 7">
        <text>Release of N-terminal amino acids, preferentially methionine, from peptides and arylamides.</text>
        <dbReference type="EC" id="3.4.11.18"/>
    </reaction>
</comment>
<dbReference type="GO" id="GO:0046872">
    <property type="term" value="F:metal ion binding"/>
    <property type="evidence" value="ECO:0007669"/>
    <property type="project" value="UniProtKB-UniRule"/>
</dbReference>
<proteinExistence type="inferred from homology"/>
<feature type="binding site" evidence="6">
    <location>
        <position position="109"/>
    </location>
    <ligand>
        <name>a divalent metal cation</name>
        <dbReference type="ChEBI" id="CHEBI:60240"/>
        <label>1</label>
    </ligand>
</feature>
<dbReference type="GO" id="GO:0070006">
    <property type="term" value="F:metalloaminopeptidase activity"/>
    <property type="evidence" value="ECO:0007669"/>
    <property type="project" value="UniProtKB-UniRule"/>
</dbReference>
<dbReference type="NCBIfam" id="TIGR00500">
    <property type="entry name" value="met_pdase_I"/>
    <property type="match status" value="1"/>
</dbReference>
<dbReference type="AlphaFoldDB" id="A0A0D8HKQ6"/>
<dbReference type="GO" id="GO:0004239">
    <property type="term" value="F:initiator methionyl aminopeptidase activity"/>
    <property type="evidence" value="ECO:0007669"/>
    <property type="project" value="UniProtKB-UniRule"/>
</dbReference>
<dbReference type="Gene3D" id="3.90.230.10">
    <property type="entry name" value="Creatinase/methionine aminopeptidase superfamily"/>
    <property type="match status" value="1"/>
</dbReference>
<dbReference type="InterPro" id="IPR001714">
    <property type="entry name" value="Pept_M24_MAP"/>
</dbReference>
<feature type="domain" description="Peptidase M24" evidence="8">
    <location>
        <begin position="15"/>
        <end position="243"/>
    </location>
</feature>
<feature type="binding site" evidence="6">
    <location>
        <position position="236"/>
    </location>
    <ligand>
        <name>a divalent metal cation</name>
        <dbReference type="ChEBI" id="CHEBI:60240"/>
        <label>2</label>
        <note>catalytic</note>
    </ligand>
</feature>
<dbReference type="HAMAP" id="MF_01974">
    <property type="entry name" value="MetAP_1"/>
    <property type="match status" value="1"/>
</dbReference>
<feature type="binding site" evidence="6">
    <location>
        <position position="109"/>
    </location>
    <ligand>
        <name>a divalent metal cation</name>
        <dbReference type="ChEBI" id="CHEBI:60240"/>
        <label>2</label>
        <note>catalytic</note>
    </ligand>
</feature>
<comment type="function">
    <text evidence="1 6">Removes the N-terminal methionine from nascent proteins. The N-terminal methionine is often cleaved when the second residue in the primary sequence is small and uncharged (Met-Ala-, Cys, Gly, Pro, Ser, Thr, or Val). Requires deformylation of the N(alpha)-formylated initiator methionine before it can be hydrolyzed.</text>
</comment>
<dbReference type="InterPro" id="IPR000994">
    <property type="entry name" value="Pept_M24"/>
</dbReference>
<protein>
    <recommendedName>
        <fullName evidence="6 7">Methionine aminopeptidase</fullName>
        <shortName evidence="6">MAP</shortName>
        <shortName evidence="6">MetAP</shortName>
        <ecNumber evidence="6 7">3.4.11.18</ecNumber>
    </recommendedName>
    <alternativeName>
        <fullName evidence="6">Peptidase M</fullName>
    </alternativeName>
</protein>
<keyword evidence="3 6" id="KW-0645">Protease</keyword>
<organism evidence="9 10">
    <name type="scientific">Acidithrix ferrooxidans</name>
    <dbReference type="NCBI Taxonomy" id="1280514"/>
    <lineage>
        <taxon>Bacteria</taxon>
        <taxon>Bacillati</taxon>
        <taxon>Actinomycetota</taxon>
        <taxon>Acidimicrobiia</taxon>
        <taxon>Acidimicrobiales</taxon>
        <taxon>Acidimicrobiaceae</taxon>
        <taxon>Acidithrix</taxon>
    </lineage>
</organism>
<dbReference type="PANTHER" id="PTHR43330">
    <property type="entry name" value="METHIONINE AMINOPEPTIDASE"/>
    <property type="match status" value="1"/>
</dbReference>
<gene>
    <name evidence="6 9" type="primary">map</name>
    <name evidence="9" type="ORF">AXFE_05130</name>
</gene>
<keyword evidence="4 6" id="KW-0479">Metal-binding</keyword>
<name>A0A0D8HKQ6_9ACTN</name>
<evidence type="ECO:0000256" key="4">
    <source>
        <dbReference type="ARBA" id="ARBA00022723"/>
    </source>
</evidence>
<dbReference type="PRINTS" id="PR00599">
    <property type="entry name" value="MAPEPTIDASE"/>
</dbReference>
<feature type="binding site" evidence="6">
    <location>
        <position position="98"/>
    </location>
    <ligand>
        <name>a divalent metal cation</name>
        <dbReference type="ChEBI" id="CHEBI:60240"/>
        <label>1</label>
    </ligand>
</feature>
<dbReference type="RefSeq" id="WP_235347526.1">
    <property type="nucleotide sequence ID" value="NZ_JXYS01000012.1"/>
</dbReference>
<dbReference type="EC" id="3.4.11.18" evidence="6 7"/>
<dbReference type="EMBL" id="JXYS01000012">
    <property type="protein sequence ID" value="KJF18565.1"/>
    <property type="molecule type" value="Genomic_DNA"/>
</dbReference>
<comment type="caution">
    <text evidence="9">The sequence shown here is derived from an EMBL/GenBank/DDBJ whole genome shotgun (WGS) entry which is preliminary data.</text>
</comment>
<comment type="subunit">
    <text evidence="6">Monomer.</text>
</comment>
<feature type="binding site" evidence="6">
    <location>
        <position position="172"/>
    </location>
    <ligand>
        <name>a divalent metal cation</name>
        <dbReference type="ChEBI" id="CHEBI:60240"/>
        <label>2</label>
        <note>catalytic</note>
    </ligand>
</feature>
<dbReference type="PATRIC" id="fig|1280514.3.peg.702"/>
<keyword evidence="10" id="KW-1185">Reference proteome</keyword>
<comment type="similarity">
    <text evidence="6">Belongs to the peptidase M24A family. Methionine aminopeptidase type 1 subfamily.</text>
</comment>
<dbReference type="InterPro" id="IPR002467">
    <property type="entry name" value="Pept_M24A_MAP1"/>
</dbReference>
<evidence type="ECO:0000256" key="2">
    <source>
        <dbReference type="ARBA" id="ARBA00022438"/>
    </source>
</evidence>
<evidence type="ECO:0000256" key="3">
    <source>
        <dbReference type="ARBA" id="ARBA00022670"/>
    </source>
</evidence>
<evidence type="ECO:0000259" key="8">
    <source>
        <dbReference type="Pfam" id="PF00557"/>
    </source>
</evidence>
<dbReference type="CDD" id="cd01086">
    <property type="entry name" value="MetAP1"/>
    <property type="match status" value="1"/>
</dbReference>
<feature type="binding site" evidence="6">
    <location>
        <position position="179"/>
    </location>
    <ligand>
        <name>substrate</name>
    </ligand>
</feature>
<dbReference type="Proteomes" id="UP000032360">
    <property type="component" value="Unassembled WGS sequence"/>
</dbReference>
<reference evidence="9 10" key="1">
    <citation type="submission" date="2015-01" db="EMBL/GenBank/DDBJ databases">
        <title>Draft genome of the acidophilic iron oxidizer Acidithrix ferrooxidans strain Py-F3.</title>
        <authorList>
            <person name="Poehlein A."/>
            <person name="Eisen S."/>
            <person name="Schloemann M."/>
            <person name="Johnson B.D."/>
            <person name="Daniel R."/>
            <person name="Muehling M."/>
        </authorList>
    </citation>
    <scope>NUCLEOTIDE SEQUENCE [LARGE SCALE GENOMIC DNA]</scope>
    <source>
        <strain evidence="9 10">Py-F3</strain>
    </source>
</reference>
<evidence type="ECO:0000256" key="6">
    <source>
        <dbReference type="HAMAP-Rule" id="MF_01974"/>
    </source>
</evidence>
<dbReference type="Pfam" id="PF00557">
    <property type="entry name" value="Peptidase_M24"/>
    <property type="match status" value="1"/>
</dbReference>
<evidence type="ECO:0000256" key="1">
    <source>
        <dbReference type="ARBA" id="ARBA00002521"/>
    </source>
</evidence>
<feature type="binding site" evidence="6">
    <location>
        <position position="205"/>
    </location>
    <ligand>
        <name>a divalent metal cation</name>
        <dbReference type="ChEBI" id="CHEBI:60240"/>
        <label>2</label>
        <note>catalytic</note>
    </ligand>
</feature>
<dbReference type="InterPro" id="IPR036005">
    <property type="entry name" value="Creatinase/aminopeptidase-like"/>
</dbReference>
<sequence length="253" mass="27149">MKWDSTVRRSGAELDKMRKAGKIVAEIRAKTREAIRDGITTGEIDKIAHEIIDARGAKSNFLNYHGFPATICTSPNSMIVHGIPGDYRLVEGDIISIDCGAIWQGYHGDSAYTVGVGKISKVAAKLIEVTEASLFAGIDEMVVGNHLHDIGRAIQNLVEANKMAVVREYVGHGIGTAMHEAPNVPNYWPGSPGPKLRAGNVFAVEPMVNLGSADTKVLADGWSVMTADGSLSAHFEHTIAVTDNGPEVFTLED</sequence>
<keyword evidence="5 6" id="KW-0378">Hydrolase</keyword>
<feature type="binding site" evidence="6">
    <location>
        <position position="236"/>
    </location>
    <ligand>
        <name>a divalent metal cation</name>
        <dbReference type="ChEBI" id="CHEBI:60240"/>
        <label>1</label>
    </ligand>
</feature>
<dbReference type="GO" id="GO:0005829">
    <property type="term" value="C:cytosol"/>
    <property type="evidence" value="ECO:0007669"/>
    <property type="project" value="TreeGrafter"/>
</dbReference>
<keyword evidence="2 6" id="KW-0031">Aminopeptidase</keyword>